<keyword evidence="1" id="KW-0472">Membrane</keyword>
<feature type="transmembrane region" description="Helical" evidence="1">
    <location>
        <begin position="336"/>
        <end position="358"/>
    </location>
</feature>
<gene>
    <name evidence="2" type="ORF">GCM10011402_17780</name>
</gene>
<feature type="transmembrane region" description="Helical" evidence="1">
    <location>
        <begin position="370"/>
        <end position="391"/>
    </location>
</feature>
<feature type="transmembrane region" description="Helical" evidence="1">
    <location>
        <begin position="97"/>
        <end position="115"/>
    </location>
</feature>
<organism evidence="2 3">
    <name type="scientific">Paracoccus acridae</name>
    <dbReference type="NCBI Taxonomy" id="1795310"/>
    <lineage>
        <taxon>Bacteria</taxon>
        <taxon>Pseudomonadati</taxon>
        <taxon>Pseudomonadota</taxon>
        <taxon>Alphaproteobacteria</taxon>
        <taxon>Rhodobacterales</taxon>
        <taxon>Paracoccaceae</taxon>
        <taxon>Paracoccus</taxon>
    </lineage>
</organism>
<feature type="transmembrane region" description="Helical" evidence="1">
    <location>
        <begin position="151"/>
        <end position="173"/>
    </location>
</feature>
<dbReference type="Proteomes" id="UP000640509">
    <property type="component" value="Unassembled WGS sequence"/>
</dbReference>
<evidence type="ECO:0000313" key="2">
    <source>
        <dbReference type="EMBL" id="GGF66075.1"/>
    </source>
</evidence>
<feature type="transmembrane region" description="Helical" evidence="1">
    <location>
        <begin position="306"/>
        <end position="324"/>
    </location>
</feature>
<feature type="transmembrane region" description="Helical" evidence="1">
    <location>
        <begin position="121"/>
        <end position="139"/>
    </location>
</feature>
<keyword evidence="1" id="KW-0812">Transmembrane</keyword>
<feature type="transmembrane region" description="Helical" evidence="1">
    <location>
        <begin position="28"/>
        <end position="48"/>
    </location>
</feature>
<keyword evidence="1" id="KW-1133">Transmembrane helix</keyword>
<dbReference type="RefSeq" id="WP_188714767.1">
    <property type="nucleotide sequence ID" value="NZ_BMIV01000005.1"/>
</dbReference>
<sequence length="404" mass="42218">MTDAKRPRIPRGLRPDGAALWSYGFRPFFLGGAVWAVVAMVLWIAALIHGLPLGGGYGAPLWHAHEMVFGFAPAVLAGFLLTAIPNWTGSLPVSGRALIGLFSVWAAGRVAMAAAALTGTWVAALIDAAFLPLLLAIAAREIVAGRKWNDLKVLGGVAAIMAGNLGFHAAALLGGDPALWMRAAVAGYVMLVLIIGGRIIPSFTRNWLNRQGAKAMPVPHDRFDMGVIIASALALGTWTVAPETSPAALGCALAAGLNAARLARWRGLATRPEPLLWVLHLSYAFVPLGFLAVTASALGIVQAASALHVLTVGVIGTMMLAVMTRATRGHTGRDLTASRVTTLSYLCLFAAALARPLADLTGSAGLMEAAGLLWILSFGLFVAEHGAMLVLQRRQAGRLQAARA</sequence>
<evidence type="ECO:0000313" key="3">
    <source>
        <dbReference type="Proteomes" id="UP000640509"/>
    </source>
</evidence>
<reference evidence="3" key="1">
    <citation type="journal article" date="2019" name="Int. J. Syst. Evol. Microbiol.">
        <title>The Global Catalogue of Microorganisms (GCM) 10K type strain sequencing project: providing services to taxonomists for standard genome sequencing and annotation.</title>
        <authorList>
            <consortium name="The Broad Institute Genomics Platform"/>
            <consortium name="The Broad Institute Genome Sequencing Center for Infectious Disease"/>
            <person name="Wu L."/>
            <person name="Ma J."/>
        </authorList>
    </citation>
    <scope>NUCLEOTIDE SEQUENCE [LARGE SCALE GENOMIC DNA]</scope>
    <source>
        <strain evidence="3">CGMCC 1.15419</strain>
    </source>
</reference>
<dbReference type="EMBL" id="BMIV01000005">
    <property type="protein sequence ID" value="GGF66075.1"/>
    <property type="molecule type" value="Genomic_DNA"/>
</dbReference>
<protein>
    <submittedName>
        <fullName evidence="2">Short-chain dehydrogenase</fullName>
    </submittedName>
</protein>
<comment type="caution">
    <text evidence="2">The sequence shown here is derived from an EMBL/GenBank/DDBJ whole genome shotgun (WGS) entry which is preliminary data.</text>
</comment>
<dbReference type="InterPro" id="IPR010266">
    <property type="entry name" value="NnrS"/>
</dbReference>
<keyword evidence="3" id="KW-1185">Reference proteome</keyword>
<feature type="transmembrane region" description="Helical" evidence="1">
    <location>
        <begin position="275"/>
        <end position="300"/>
    </location>
</feature>
<proteinExistence type="predicted"/>
<feature type="transmembrane region" description="Helical" evidence="1">
    <location>
        <begin position="68"/>
        <end position="85"/>
    </location>
</feature>
<evidence type="ECO:0000256" key="1">
    <source>
        <dbReference type="SAM" id="Phobius"/>
    </source>
</evidence>
<dbReference type="Pfam" id="PF05940">
    <property type="entry name" value="NnrS"/>
    <property type="match status" value="1"/>
</dbReference>
<feature type="transmembrane region" description="Helical" evidence="1">
    <location>
        <begin position="179"/>
        <end position="201"/>
    </location>
</feature>
<name>A0ABQ1VHJ1_9RHOB</name>
<accession>A0ABQ1VHJ1</accession>